<dbReference type="STRING" id="795797.HacjB3_02590"/>
<keyword evidence="5" id="KW-1185">Reference proteome</keyword>
<reference evidence="2 4" key="1">
    <citation type="journal article" date="2010" name="J. Bacteriol.">
        <title>Complete genome sequence of Halalkalicoccus jeotgali B3(T), an extremely halophilic archaeon.</title>
        <authorList>
            <person name="Roh S.W."/>
            <person name="Nam Y.D."/>
            <person name="Nam S.H."/>
            <person name="Choi S.H."/>
            <person name="Park H.S."/>
            <person name="Bae J.W."/>
        </authorList>
    </citation>
    <scope>NUCLEOTIDE SEQUENCE [LARGE SCALE GENOMIC DNA]</scope>
    <source>
        <strain evidence="2">B3</strain>
        <strain evidence="4">DSM 18796 / CECT 7217 / JCM 14584 / KCTC 4019 / B3</strain>
    </source>
</reference>
<proteinExistence type="predicted"/>
<evidence type="ECO:0000313" key="3">
    <source>
        <dbReference type="EMBL" id="ELY34044.1"/>
    </source>
</evidence>
<dbReference type="Proteomes" id="UP000011645">
    <property type="component" value="Unassembled WGS sequence"/>
</dbReference>
<name>D8J6N4_HALJB</name>
<evidence type="ECO:0000313" key="5">
    <source>
        <dbReference type="Proteomes" id="UP000011645"/>
    </source>
</evidence>
<gene>
    <name evidence="2" type="ordered locus">HacjB3_02590</name>
    <name evidence="3" type="ORF">C497_16732</name>
</gene>
<sequence>MATKRQLERKLAELEAQNHSTTPEEDDRECLELHFDGLHAYELEPELTDTLSSYGFVVERDVREYANGRTVVLQTTPSASAVLGAVSWHRDGPTADHNDVRIIWEPDRLEQVRADAEHSTVYVAPDVPDETERTVIAEGDGWTAIVPSDRVITNRVVRRKNAEYHGYEILGPVELPLENAAEYDLVEVTTDPDGDRQSRDGDD</sequence>
<evidence type="ECO:0000313" key="2">
    <source>
        <dbReference type="EMBL" id="ADJ13911.1"/>
    </source>
</evidence>
<organism evidence="2 4">
    <name type="scientific">Halalkalicoccus jeotgali (strain DSM 18796 / CECT 7217 / JCM 14584 / KCTC 4019 / B3)</name>
    <dbReference type="NCBI Taxonomy" id="795797"/>
    <lineage>
        <taxon>Archaea</taxon>
        <taxon>Methanobacteriati</taxon>
        <taxon>Methanobacteriota</taxon>
        <taxon>Stenosarchaea group</taxon>
        <taxon>Halobacteria</taxon>
        <taxon>Halobacteriales</taxon>
        <taxon>Halococcaceae</taxon>
        <taxon>Halalkalicoccus</taxon>
    </lineage>
</organism>
<dbReference type="PATRIC" id="fig|795797.18.peg.523"/>
<dbReference type="AlphaFoldDB" id="D8J6N4"/>
<evidence type="ECO:0000313" key="4">
    <source>
        <dbReference type="Proteomes" id="UP000000390"/>
    </source>
</evidence>
<dbReference type="GeneID" id="9418318"/>
<dbReference type="RefSeq" id="WP_008418280.1">
    <property type="nucleotide sequence ID" value="NC_014297.1"/>
</dbReference>
<dbReference type="EMBL" id="AOHV01000042">
    <property type="protein sequence ID" value="ELY34044.1"/>
    <property type="molecule type" value="Genomic_DNA"/>
</dbReference>
<feature type="region of interest" description="Disordered" evidence="1">
    <location>
        <begin position="1"/>
        <end position="27"/>
    </location>
</feature>
<dbReference type="Proteomes" id="UP000000390">
    <property type="component" value="Chromosome"/>
</dbReference>
<reference evidence="3 5" key="2">
    <citation type="journal article" date="2014" name="PLoS Genet.">
        <title>Phylogenetically driven sequencing of extremely halophilic archaea reveals strategies for static and dynamic osmo-response.</title>
        <authorList>
            <person name="Becker E.A."/>
            <person name="Seitzer P.M."/>
            <person name="Tritt A."/>
            <person name="Larsen D."/>
            <person name="Krusor M."/>
            <person name="Yao A.I."/>
            <person name="Wu D."/>
            <person name="Madern D."/>
            <person name="Eisen J.A."/>
            <person name="Darling A.E."/>
            <person name="Facciotti M.T."/>
        </authorList>
    </citation>
    <scope>NUCLEOTIDE SEQUENCE [LARGE SCALE GENOMIC DNA]</scope>
    <source>
        <strain evidence="3">B3</strain>
        <strain evidence="5">DSM 18796 / CECT 7217 / JCM 14584 / KCTC 4019 / B3</strain>
    </source>
</reference>
<feature type="compositionally biased region" description="Basic and acidic residues" evidence="1">
    <location>
        <begin position="1"/>
        <end position="13"/>
    </location>
</feature>
<protein>
    <submittedName>
        <fullName evidence="2">Uncharacterized protein</fullName>
    </submittedName>
</protein>
<dbReference type="HOGENOM" id="CLU_1346376_0_0_2"/>
<dbReference type="KEGG" id="hje:HacjB3_02590"/>
<dbReference type="EMBL" id="CP002062">
    <property type="protein sequence ID" value="ADJ13911.1"/>
    <property type="molecule type" value="Genomic_DNA"/>
</dbReference>
<evidence type="ECO:0000256" key="1">
    <source>
        <dbReference type="SAM" id="MobiDB-lite"/>
    </source>
</evidence>
<accession>D8J6N4</accession>